<dbReference type="RefSeq" id="WP_184786701.1">
    <property type="nucleotide sequence ID" value="NZ_BONT01000013.1"/>
</dbReference>
<dbReference type="SUPFAM" id="SSF52540">
    <property type="entry name" value="P-loop containing nucleoside triphosphate hydrolases"/>
    <property type="match status" value="1"/>
</dbReference>
<evidence type="ECO:0000256" key="5">
    <source>
        <dbReference type="ARBA" id="ARBA00022741"/>
    </source>
</evidence>
<dbReference type="GO" id="GO:0006826">
    <property type="term" value="P:iron ion transport"/>
    <property type="evidence" value="ECO:0007669"/>
    <property type="project" value="UniProtKB-KW"/>
</dbReference>
<keyword evidence="7" id="KW-0408">Iron</keyword>
<dbReference type="GO" id="GO:0016887">
    <property type="term" value="F:ATP hydrolysis activity"/>
    <property type="evidence" value="ECO:0007669"/>
    <property type="project" value="InterPro"/>
</dbReference>
<evidence type="ECO:0000256" key="2">
    <source>
        <dbReference type="ARBA" id="ARBA00022448"/>
    </source>
</evidence>
<comment type="subcellular location">
    <subcellularLocation>
        <location evidence="1">Cell membrane</location>
        <topology evidence="1">Peripheral membrane protein</topology>
    </subcellularLocation>
</comment>
<evidence type="ECO:0000313" key="12">
    <source>
        <dbReference type="Proteomes" id="UP000548476"/>
    </source>
</evidence>
<dbReference type="InterPro" id="IPR003593">
    <property type="entry name" value="AAA+_ATPase"/>
</dbReference>
<keyword evidence="8" id="KW-0406">Ion transport</keyword>
<dbReference type="InterPro" id="IPR003439">
    <property type="entry name" value="ABC_transporter-like_ATP-bd"/>
</dbReference>
<accession>A0A841FDF5</accession>
<dbReference type="GO" id="GO:0005524">
    <property type="term" value="F:ATP binding"/>
    <property type="evidence" value="ECO:0007669"/>
    <property type="project" value="UniProtKB-KW"/>
</dbReference>
<evidence type="ECO:0000313" key="11">
    <source>
        <dbReference type="EMBL" id="MBB6033844.1"/>
    </source>
</evidence>
<keyword evidence="6 11" id="KW-0067">ATP-binding</keyword>
<dbReference type="InterPro" id="IPR017871">
    <property type="entry name" value="ABC_transporter-like_CS"/>
</dbReference>
<keyword evidence="2" id="KW-0813">Transport</keyword>
<evidence type="ECO:0000256" key="8">
    <source>
        <dbReference type="ARBA" id="ARBA00023065"/>
    </source>
</evidence>
<dbReference type="Pfam" id="PF00005">
    <property type="entry name" value="ABC_tran"/>
    <property type="match status" value="1"/>
</dbReference>
<evidence type="ECO:0000256" key="3">
    <source>
        <dbReference type="ARBA" id="ARBA00022475"/>
    </source>
</evidence>
<comment type="caution">
    <text evidence="11">The sequence shown here is derived from an EMBL/GenBank/DDBJ whole genome shotgun (WGS) entry which is preliminary data.</text>
</comment>
<evidence type="ECO:0000256" key="6">
    <source>
        <dbReference type="ARBA" id="ARBA00022840"/>
    </source>
</evidence>
<dbReference type="PROSITE" id="PS50893">
    <property type="entry name" value="ABC_TRANSPORTER_2"/>
    <property type="match status" value="1"/>
</dbReference>
<dbReference type="PROSITE" id="PS00211">
    <property type="entry name" value="ABC_TRANSPORTER_1"/>
    <property type="match status" value="1"/>
</dbReference>
<dbReference type="Proteomes" id="UP000548476">
    <property type="component" value="Unassembled WGS sequence"/>
</dbReference>
<dbReference type="InterPro" id="IPR027417">
    <property type="entry name" value="P-loop_NTPase"/>
</dbReference>
<sequence length="273" mass="29412">MNPEPRLAVHGLTVAYGKPPRGRVVIDGLDAQIPAGRFTVIIGPNACGKSTLLRTIARLHKPLAGTVTLDGADVHQIPTRRLARRLAVLPQSPLVPEGVSVTDLVARGRSPHQSWWRQWSPADEKAVARALSLAGVADLAARPVDTLSGGQRQRVWIAMILAQDTDTLLLDEPTTYLDLAHQIEVLDLLRRLNTEDGRTIVAVLHDLNEAARYADEVIAMRDGRVITQGSPDKVITAANVEAVFGLRCAVVACPVTGKPLVIPHITTGEPTHS</sequence>
<gene>
    <name evidence="11" type="ORF">HNR73_001694</name>
</gene>
<dbReference type="InterPro" id="IPR051535">
    <property type="entry name" value="Siderophore_ABC-ATPase"/>
</dbReference>
<dbReference type="CDD" id="cd03214">
    <property type="entry name" value="ABC_Iron-Siderophores_B12_Hemin"/>
    <property type="match status" value="1"/>
</dbReference>
<reference evidence="11 12" key="1">
    <citation type="submission" date="2020-08" db="EMBL/GenBank/DDBJ databases">
        <title>Genomic Encyclopedia of Type Strains, Phase IV (KMG-IV): sequencing the most valuable type-strain genomes for metagenomic binning, comparative biology and taxonomic classification.</title>
        <authorList>
            <person name="Goeker M."/>
        </authorList>
    </citation>
    <scope>NUCLEOTIDE SEQUENCE [LARGE SCALE GENOMIC DNA]</scope>
    <source>
        <strain evidence="11 12">YIM 65646</strain>
    </source>
</reference>
<organism evidence="11 12">
    <name type="scientific">Phytomonospora endophytica</name>
    <dbReference type="NCBI Taxonomy" id="714109"/>
    <lineage>
        <taxon>Bacteria</taxon>
        <taxon>Bacillati</taxon>
        <taxon>Actinomycetota</taxon>
        <taxon>Actinomycetes</taxon>
        <taxon>Micromonosporales</taxon>
        <taxon>Micromonosporaceae</taxon>
        <taxon>Phytomonospora</taxon>
    </lineage>
</organism>
<evidence type="ECO:0000259" key="10">
    <source>
        <dbReference type="PROSITE" id="PS50893"/>
    </source>
</evidence>
<dbReference type="PANTHER" id="PTHR42771">
    <property type="entry name" value="IRON(3+)-HYDROXAMATE IMPORT ATP-BINDING PROTEIN FHUC"/>
    <property type="match status" value="1"/>
</dbReference>
<name>A0A841FDF5_9ACTN</name>
<dbReference type="Gene3D" id="3.40.50.300">
    <property type="entry name" value="P-loop containing nucleotide triphosphate hydrolases"/>
    <property type="match status" value="1"/>
</dbReference>
<keyword evidence="4" id="KW-0410">Iron transport</keyword>
<keyword evidence="5" id="KW-0547">Nucleotide-binding</keyword>
<keyword evidence="12" id="KW-1185">Reference proteome</keyword>
<dbReference type="GO" id="GO:0005886">
    <property type="term" value="C:plasma membrane"/>
    <property type="evidence" value="ECO:0007669"/>
    <property type="project" value="UniProtKB-SubCell"/>
</dbReference>
<dbReference type="AlphaFoldDB" id="A0A841FDF5"/>
<evidence type="ECO:0000256" key="4">
    <source>
        <dbReference type="ARBA" id="ARBA00022496"/>
    </source>
</evidence>
<dbReference type="EMBL" id="JACHGT010000003">
    <property type="protein sequence ID" value="MBB6033844.1"/>
    <property type="molecule type" value="Genomic_DNA"/>
</dbReference>
<keyword evidence="3" id="KW-1003">Cell membrane</keyword>
<evidence type="ECO:0000256" key="9">
    <source>
        <dbReference type="ARBA" id="ARBA00023136"/>
    </source>
</evidence>
<protein>
    <submittedName>
        <fullName evidence="11">Iron complex transport system ATP-binding protein</fullName>
    </submittedName>
</protein>
<evidence type="ECO:0000256" key="7">
    <source>
        <dbReference type="ARBA" id="ARBA00023004"/>
    </source>
</evidence>
<dbReference type="FunFam" id="3.40.50.300:FF:000134">
    <property type="entry name" value="Iron-enterobactin ABC transporter ATP-binding protein"/>
    <property type="match status" value="1"/>
</dbReference>
<proteinExistence type="predicted"/>
<evidence type="ECO:0000256" key="1">
    <source>
        <dbReference type="ARBA" id="ARBA00004202"/>
    </source>
</evidence>
<keyword evidence="9" id="KW-0472">Membrane</keyword>
<dbReference type="SMART" id="SM00382">
    <property type="entry name" value="AAA"/>
    <property type="match status" value="1"/>
</dbReference>
<feature type="domain" description="ABC transporter" evidence="10">
    <location>
        <begin position="9"/>
        <end position="247"/>
    </location>
</feature>
<dbReference type="PANTHER" id="PTHR42771:SF2">
    <property type="entry name" value="IRON(3+)-HYDROXAMATE IMPORT ATP-BINDING PROTEIN FHUC"/>
    <property type="match status" value="1"/>
</dbReference>